<name>A0A140GRC1_CLOPF</name>
<sequence>MNDKFEDKKNFACLVIDGLENRSLKDKRIKELQDEIAFINNQIRDIPKDELFKLFEKLDYPTAKYLFHELTYSVMHDKNSIDELTKLLNEKELEAFPELRVAHYFPMINTLDYLSDEEKRELDKFLFGQSVNRALMPQNSFDGVVRSEYYNRVYEDICRLGICEKRFDLIHADEIKKYEYDEYNDYFVETVGEAELKNIIKSFEVADRIEKGIATKEDKVIASRENYSPYLYLPTEEVCGEITSLAEFNEKVIKKEKYAKRKMSGDMLTINTINSFIKIDEKEFFIRLKKQLSEK</sequence>
<dbReference type="Proteomes" id="UP000070260">
    <property type="component" value="Plasmid pJFP838A"/>
</dbReference>
<dbReference type="EMBL" id="CP013615">
    <property type="protein sequence ID" value="AMN31080.1"/>
    <property type="molecule type" value="Genomic_DNA"/>
</dbReference>
<dbReference type="AlphaFoldDB" id="A0A140GRC1"/>
<keyword evidence="1" id="KW-0614">Plasmid</keyword>
<protein>
    <submittedName>
        <fullName evidence="1">Uncharacterized protein</fullName>
    </submittedName>
</protein>
<dbReference type="PATRIC" id="fig|1502.177.peg.3371"/>
<dbReference type="RefSeq" id="WP_061429683.1">
    <property type="nucleotide sequence ID" value="NZ_CATNZX010000001.1"/>
</dbReference>
<reference evidence="1 2" key="1">
    <citation type="journal article" date="2016" name="PLoS ONE">
        <title>Plasmid Characterization and Chromosome Analysis of Two netF+ Clostridium perfringens Isolates Associated with Foal and Canine Necrotizing Enteritis.</title>
        <authorList>
            <person name="Mehdizadeh Gohari I."/>
            <person name="Kropinski A.M."/>
            <person name="Weese S.J."/>
            <person name="Parreira V.R."/>
            <person name="Whitehead A.E."/>
            <person name="Boerlin P."/>
            <person name="Prescott J.F."/>
        </authorList>
    </citation>
    <scope>NUCLEOTIDE SEQUENCE [LARGE SCALE GENOMIC DNA]</scope>
    <source>
        <strain evidence="1 2">JP838</strain>
        <plasmid evidence="2">Plasmid pJFP838A</plasmid>
    </source>
</reference>
<accession>A0A140GRC1</accession>
<geneLocation type="plasmid" evidence="1 2">
    <name>pJFP838A</name>
</geneLocation>
<evidence type="ECO:0000313" key="2">
    <source>
        <dbReference type="Proteomes" id="UP000070260"/>
    </source>
</evidence>
<gene>
    <name evidence="1" type="ORF">JFP838_pA0164</name>
</gene>
<proteinExistence type="predicted"/>
<evidence type="ECO:0000313" key="1">
    <source>
        <dbReference type="EMBL" id="AMN31080.1"/>
    </source>
</evidence>
<organism evidence="1 2">
    <name type="scientific">Clostridium perfringens</name>
    <dbReference type="NCBI Taxonomy" id="1502"/>
    <lineage>
        <taxon>Bacteria</taxon>
        <taxon>Bacillati</taxon>
        <taxon>Bacillota</taxon>
        <taxon>Clostridia</taxon>
        <taxon>Eubacteriales</taxon>
        <taxon>Clostridiaceae</taxon>
        <taxon>Clostridium</taxon>
    </lineage>
</organism>